<dbReference type="OrthoDB" id="2121326at2759"/>
<dbReference type="Gene3D" id="3.40.30.10">
    <property type="entry name" value="Glutaredoxin"/>
    <property type="match status" value="1"/>
</dbReference>
<dbReference type="PROSITE" id="PS51352">
    <property type="entry name" value="THIOREDOXIN_2"/>
    <property type="match status" value="1"/>
</dbReference>
<accession>A0A367XQ01</accession>
<dbReference type="PROSITE" id="PS00194">
    <property type="entry name" value="THIOREDOXIN_1"/>
    <property type="match status" value="1"/>
</dbReference>
<feature type="domain" description="Thioredoxin" evidence="2">
    <location>
        <begin position="1"/>
        <end position="105"/>
    </location>
</feature>
<dbReference type="InterPro" id="IPR036249">
    <property type="entry name" value="Thioredoxin-like_sf"/>
</dbReference>
<dbReference type="PROSITE" id="PS51532">
    <property type="entry name" value="PITH"/>
    <property type="match status" value="1"/>
</dbReference>
<dbReference type="GO" id="GO:0005737">
    <property type="term" value="C:cytoplasm"/>
    <property type="evidence" value="ECO:0007669"/>
    <property type="project" value="UniProtKB-ARBA"/>
</dbReference>
<dbReference type="InterPro" id="IPR037047">
    <property type="entry name" value="PITH_dom_sf"/>
</dbReference>
<dbReference type="Pfam" id="PF00085">
    <property type="entry name" value="Thioredoxin"/>
    <property type="match status" value="1"/>
</dbReference>
<evidence type="ECO:0000256" key="1">
    <source>
        <dbReference type="ARBA" id="ARBA00023157"/>
    </source>
</evidence>
<reference evidence="4 5" key="1">
    <citation type="submission" date="2018-06" db="EMBL/GenBank/DDBJ databases">
        <title>Whole genome sequencing of Candida tropicalis (genome annotated by CSBL at Korea University).</title>
        <authorList>
            <person name="Ahn J."/>
        </authorList>
    </citation>
    <scope>NUCLEOTIDE SEQUENCE [LARGE SCALE GENOMIC DNA]</scope>
    <source>
        <strain evidence="4 5">ATCC 20962</strain>
    </source>
</reference>
<sequence length="326" mass="36538">MSIQFVKSAKEFQDYLKNNTYILLNFTASWCGPCQAIKAIVDQAYVENKNVEIVRIDLDNQRDLAEKYNITSVPSFVFVENGQEVDRITGANVQQLMARLQEFNTKAQGHKRKGKGLGAEDVISSNNDLKDIKSLIPKNFEILNSTIDFSGYEVLNCLPLYKDSKIRAVVDLKGSLDKSAVVSDSDSQLLFYIPFLNISKVYSVLIKVKSNKDHSTAGNLNLDSDDLEEVQQPNLVKIWCNSQAILSFDEASSDANAPHVEKVSDDNGDEWLNIKVKFVRFQNVQNITIFIDGDDEDYHTLIEKIVIVGVNGDSKEQGKINGGEEE</sequence>
<feature type="domain" description="PITH" evidence="3">
    <location>
        <begin position="132"/>
        <end position="326"/>
    </location>
</feature>
<dbReference type="CDD" id="cd02947">
    <property type="entry name" value="TRX_family"/>
    <property type="match status" value="1"/>
</dbReference>
<dbReference type="AlphaFoldDB" id="A0A367XQ01"/>
<keyword evidence="5" id="KW-1185">Reference proteome</keyword>
<dbReference type="Pfam" id="PF06201">
    <property type="entry name" value="PITH"/>
    <property type="match status" value="1"/>
</dbReference>
<gene>
    <name evidence="4" type="primary">txl1_0</name>
    <name evidence="4" type="ORF">Cantr_05025</name>
</gene>
<dbReference type="SUPFAM" id="SSF49785">
    <property type="entry name" value="Galactose-binding domain-like"/>
    <property type="match status" value="1"/>
</dbReference>
<dbReference type="PANTHER" id="PTHR46115">
    <property type="entry name" value="THIOREDOXIN-LIKE PROTEIN 1"/>
    <property type="match status" value="1"/>
</dbReference>
<dbReference type="InterPro" id="IPR008979">
    <property type="entry name" value="Galactose-bd-like_sf"/>
</dbReference>
<comment type="caution">
    <text evidence="4">The sequence shown here is derived from an EMBL/GenBank/DDBJ whole genome shotgun (WGS) entry which is preliminary data.</text>
</comment>
<dbReference type="InterPro" id="IPR017937">
    <property type="entry name" value="Thioredoxin_CS"/>
</dbReference>
<dbReference type="Gene3D" id="2.60.120.470">
    <property type="entry name" value="PITH domain"/>
    <property type="match status" value="1"/>
</dbReference>
<dbReference type="SUPFAM" id="SSF52833">
    <property type="entry name" value="Thioredoxin-like"/>
    <property type="match status" value="1"/>
</dbReference>
<organism evidence="4 5">
    <name type="scientific">Candida viswanathii</name>
    <dbReference type="NCBI Taxonomy" id="5486"/>
    <lineage>
        <taxon>Eukaryota</taxon>
        <taxon>Fungi</taxon>
        <taxon>Dikarya</taxon>
        <taxon>Ascomycota</taxon>
        <taxon>Saccharomycotina</taxon>
        <taxon>Pichiomycetes</taxon>
        <taxon>Debaryomycetaceae</taxon>
        <taxon>Candida/Lodderomyces clade</taxon>
        <taxon>Candida</taxon>
    </lineage>
</organism>
<evidence type="ECO:0000313" key="5">
    <source>
        <dbReference type="Proteomes" id="UP000253472"/>
    </source>
</evidence>
<name>A0A367XQ01_9ASCO</name>
<dbReference type="InterPro" id="IPR010400">
    <property type="entry name" value="PITH_dom"/>
</dbReference>
<dbReference type="Proteomes" id="UP000253472">
    <property type="component" value="Unassembled WGS sequence"/>
</dbReference>
<protein>
    <submittedName>
        <fullName evidence="4">Thioredoxin-like protein 1</fullName>
    </submittedName>
</protein>
<proteinExistence type="predicted"/>
<dbReference type="InterPro" id="IPR013766">
    <property type="entry name" value="Thioredoxin_domain"/>
</dbReference>
<evidence type="ECO:0000259" key="2">
    <source>
        <dbReference type="PROSITE" id="PS51352"/>
    </source>
</evidence>
<evidence type="ECO:0000313" key="4">
    <source>
        <dbReference type="EMBL" id="RCK55696.1"/>
    </source>
</evidence>
<keyword evidence="1" id="KW-1015">Disulfide bond</keyword>
<evidence type="ECO:0000259" key="3">
    <source>
        <dbReference type="PROSITE" id="PS51532"/>
    </source>
</evidence>
<dbReference type="STRING" id="5486.A0A367XQ01"/>
<dbReference type="EMBL" id="QLNQ01000029">
    <property type="protein sequence ID" value="RCK55696.1"/>
    <property type="molecule type" value="Genomic_DNA"/>
</dbReference>